<protein>
    <submittedName>
        <fullName evidence="3">NAD-dependent epimerase/dehydratase family protein</fullName>
    </submittedName>
</protein>
<comment type="caution">
    <text evidence="3">The sequence shown here is derived from an EMBL/GenBank/DDBJ whole genome shotgun (WGS) entry which is preliminary data.</text>
</comment>
<dbReference type="SUPFAM" id="SSF51735">
    <property type="entry name" value="NAD(P)-binding Rossmann-fold domains"/>
    <property type="match status" value="1"/>
</dbReference>
<dbReference type="EMBL" id="VOAP01000013">
    <property type="protein sequence ID" value="TWO20626.1"/>
    <property type="molecule type" value="Genomic_DNA"/>
</dbReference>
<proteinExistence type="inferred from homology"/>
<dbReference type="AlphaFoldDB" id="A0A562XG10"/>
<evidence type="ECO:0000256" key="1">
    <source>
        <dbReference type="ARBA" id="ARBA00007637"/>
    </source>
</evidence>
<dbReference type="Gene3D" id="3.40.50.720">
    <property type="entry name" value="NAD(P)-binding Rossmann-like Domain"/>
    <property type="match status" value="1"/>
</dbReference>
<accession>A0A562XG10</accession>
<dbReference type="Proteomes" id="UP000321812">
    <property type="component" value="Unassembled WGS sequence"/>
</dbReference>
<dbReference type="RefSeq" id="WP_147497233.1">
    <property type="nucleotide sequence ID" value="NZ_VOAP01000013.1"/>
</dbReference>
<dbReference type="InterPro" id="IPR001509">
    <property type="entry name" value="Epimerase_deHydtase"/>
</dbReference>
<reference evidence="3 4" key="1">
    <citation type="submission" date="2019-07" db="EMBL/GenBank/DDBJ databases">
        <title>Rapid identification of Enteric Bacteria from Whole Genome Sequences (WGS) using Average Nucleotide Identity (ANI).</title>
        <authorList>
            <person name="Lane C."/>
        </authorList>
    </citation>
    <scope>NUCLEOTIDE SEQUENCE [LARGE SCALE GENOMIC DNA]</scope>
    <source>
        <strain evidence="3 4">D2411</strain>
    </source>
</reference>
<evidence type="ECO:0000259" key="2">
    <source>
        <dbReference type="Pfam" id="PF01370"/>
    </source>
</evidence>
<feature type="domain" description="NAD-dependent epimerase/dehydratase" evidence="2">
    <location>
        <begin position="4"/>
        <end position="240"/>
    </location>
</feature>
<dbReference type="Gene3D" id="3.90.25.10">
    <property type="entry name" value="UDP-galactose 4-epimerase, domain 1"/>
    <property type="match status" value="1"/>
</dbReference>
<organism evidence="3 4">
    <name type="scientific">Campylobacter hyointestinalis</name>
    <dbReference type="NCBI Taxonomy" id="198"/>
    <lineage>
        <taxon>Bacteria</taxon>
        <taxon>Pseudomonadati</taxon>
        <taxon>Campylobacterota</taxon>
        <taxon>Epsilonproteobacteria</taxon>
        <taxon>Campylobacterales</taxon>
        <taxon>Campylobacteraceae</taxon>
        <taxon>Campylobacter</taxon>
    </lineage>
</organism>
<evidence type="ECO:0000313" key="4">
    <source>
        <dbReference type="Proteomes" id="UP000321812"/>
    </source>
</evidence>
<gene>
    <name evidence="3" type="ORF">YZ82_04730</name>
</gene>
<name>A0A562XG10_CAMHY</name>
<evidence type="ECO:0000313" key="3">
    <source>
        <dbReference type="EMBL" id="TWO20626.1"/>
    </source>
</evidence>
<comment type="similarity">
    <text evidence="1">Belongs to the NAD(P)-dependent epimerase/dehydratase family.</text>
</comment>
<dbReference type="InterPro" id="IPR036291">
    <property type="entry name" value="NAD(P)-bd_dom_sf"/>
</dbReference>
<dbReference type="PANTHER" id="PTHR43000">
    <property type="entry name" value="DTDP-D-GLUCOSE 4,6-DEHYDRATASE-RELATED"/>
    <property type="match status" value="1"/>
</dbReference>
<sequence length="318" mass="35735">MKYLVTGGAGFIGSAIAKKLLDRGDSVLIIDNLSTGYIENIPENADFINGDFSKDDTILKLDNQKFDGIFHIGGQSSGEISFENPEYDLNTNTLSTIKLLQYAAKTDCKKFVYASTMSIYGENIFQERFSESDNPAPKSFYAVGKLASEKYMDIFSRQFGINYTSLRYFNVYGPGQNLNNLKQGMVSIYLKQFIDDSFNEVIVKGSLERFRDLIYIDDVVDITINSMDNPNFNNQIVNVGTGKKTTVANIINLIKQYTGINKKIILSDSTPGDQFGIYADNSKLISLYPYPLIDFKGVDGGLNRMIKWAYIKVYKEVL</sequence>
<dbReference type="Pfam" id="PF01370">
    <property type="entry name" value="Epimerase"/>
    <property type="match status" value="1"/>
</dbReference>